<keyword evidence="3 6" id="KW-0812">Transmembrane</keyword>
<feature type="transmembrane region" description="Helical" evidence="6">
    <location>
        <begin position="120"/>
        <end position="141"/>
    </location>
</feature>
<comment type="subcellular location">
    <subcellularLocation>
        <location evidence="1">Membrane</location>
        <topology evidence="1">Multi-pass membrane protein</topology>
    </subcellularLocation>
</comment>
<dbReference type="CTD" id="9825752"/>
<dbReference type="AlphaFoldDB" id="E3M073"/>
<sequence length="305" mass="34807">MEVLCLIYGIPSLILTTFFVPFLNRNEFKYSFYKILQCNLVLNIFCYLNGWFIRFCSWSFSVPMMLVVYENCIIAFHFTSCSVNFYYNAQAIGVILLTIHRLTSSKYITANQFWNKFYHSVYVLVITLSVSSLGLALFVYLNGYILPKHFDYTTEMFLATPVDPIKYAMLSKIFFIESTIYFSSILILNISTIIAIRQRFIINSTSKKTQKLMRNLTTTALINSSLFFIVFVWQLLGANVFGVQFFMGSMYILSDALSLSLPYILLSFDQNGRSTLAKIIGGQAAILAKNIGGKPQRTTSVVSII</sequence>
<evidence type="ECO:0000256" key="3">
    <source>
        <dbReference type="ARBA" id="ARBA00022692"/>
    </source>
</evidence>
<dbReference type="KEGG" id="crq:GCK72_018921"/>
<feature type="transmembrane region" description="Helical" evidence="6">
    <location>
        <begin position="216"/>
        <end position="236"/>
    </location>
</feature>
<keyword evidence="8" id="KW-1185">Reference proteome</keyword>
<evidence type="ECO:0000256" key="2">
    <source>
        <dbReference type="ARBA" id="ARBA00005692"/>
    </source>
</evidence>
<dbReference type="eggNOG" id="ENOG502TFE0">
    <property type="taxonomic scope" value="Eukaryota"/>
</dbReference>
<accession>E3M073</accession>
<dbReference type="GO" id="GO:0004888">
    <property type="term" value="F:transmembrane signaling receptor activity"/>
    <property type="evidence" value="ECO:0007669"/>
    <property type="project" value="InterPro"/>
</dbReference>
<dbReference type="EMBL" id="DS268420">
    <property type="protein sequence ID" value="EFO87950.1"/>
    <property type="molecule type" value="Genomic_DNA"/>
</dbReference>
<proteinExistence type="inferred from homology"/>
<keyword evidence="4 6" id="KW-1133">Transmembrane helix</keyword>
<dbReference type="OMA" id="MLVVYEN"/>
<feature type="transmembrane region" description="Helical" evidence="6">
    <location>
        <begin position="73"/>
        <end position="99"/>
    </location>
</feature>
<feature type="transmembrane region" description="Helical" evidence="6">
    <location>
        <begin position="35"/>
        <end position="53"/>
    </location>
</feature>
<evidence type="ECO:0000256" key="5">
    <source>
        <dbReference type="ARBA" id="ARBA00023136"/>
    </source>
</evidence>
<evidence type="ECO:0000313" key="8">
    <source>
        <dbReference type="Proteomes" id="UP000008281"/>
    </source>
</evidence>
<comment type="similarity">
    <text evidence="2 6">Belongs to the nematode receptor-like protein srg family.</text>
</comment>
<dbReference type="GeneID" id="9825752"/>
<dbReference type="Proteomes" id="UP000008281">
    <property type="component" value="Unassembled WGS sequence"/>
</dbReference>
<dbReference type="Pfam" id="PF02118">
    <property type="entry name" value="Srg"/>
    <property type="match status" value="1"/>
</dbReference>
<name>E3M073_CAERE</name>
<dbReference type="InterPro" id="IPR000609">
    <property type="entry name" value="7TM_GPCR_serpentine_rcpt_Srg"/>
</dbReference>
<dbReference type="GO" id="GO:0007606">
    <property type="term" value="P:sensory perception of chemical stimulus"/>
    <property type="evidence" value="ECO:0007669"/>
    <property type="project" value="UniProtKB-UniRule"/>
</dbReference>
<evidence type="ECO:0000256" key="1">
    <source>
        <dbReference type="ARBA" id="ARBA00004141"/>
    </source>
</evidence>
<dbReference type="OrthoDB" id="5850434at2759"/>
<feature type="transmembrane region" description="Helical" evidence="6">
    <location>
        <begin position="242"/>
        <end position="266"/>
    </location>
</feature>
<dbReference type="PANTHER" id="PTHR31114">
    <property type="entry name" value="SERPENTINE RECEPTOR CLASS GAMMA"/>
    <property type="match status" value="1"/>
</dbReference>
<feature type="transmembrane region" description="Helical" evidence="6">
    <location>
        <begin position="173"/>
        <end position="196"/>
    </location>
</feature>
<organism evidence="8">
    <name type="scientific">Caenorhabditis remanei</name>
    <name type="common">Caenorhabditis vulgaris</name>
    <dbReference type="NCBI Taxonomy" id="31234"/>
    <lineage>
        <taxon>Eukaryota</taxon>
        <taxon>Metazoa</taxon>
        <taxon>Ecdysozoa</taxon>
        <taxon>Nematoda</taxon>
        <taxon>Chromadorea</taxon>
        <taxon>Rhabditida</taxon>
        <taxon>Rhabditina</taxon>
        <taxon>Rhabditomorpha</taxon>
        <taxon>Rhabditoidea</taxon>
        <taxon>Rhabditidae</taxon>
        <taxon>Peloderinae</taxon>
        <taxon>Caenorhabditis</taxon>
    </lineage>
</organism>
<dbReference type="RefSeq" id="XP_003110657.2">
    <property type="nucleotide sequence ID" value="XM_003110609.2"/>
</dbReference>
<dbReference type="InParanoid" id="E3M073"/>
<reference evidence="7" key="1">
    <citation type="submission" date="2007-07" db="EMBL/GenBank/DDBJ databases">
        <title>PCAP assembly of the Caenorhabditis remanei genome.</title>
        <authorList>
            <consortium name="The Caenorhabditis remanei Sequencing Consortium"/>
            <person name="Wilson R.K."/>
        </authorList>
    </citation>
    <scope>NUCLEOTIDE SEQUENCE [LARGE SCALE GENOMIC DNA]</scope>
    <source>
        <strain evidence="7">PB4641</strain>
    </source>
</reference>
<protein>
    <recommendedName>
        <fullName evidence="6">Serpentine receptor class gamma</fullName>
    </recommendedName>
</protein>
<gene>
    <name evidence="7" type="ORF">CRE_05602</name>
</gene>
<evidence type="ECO:0000256" key="4">
    <source>
        <dbReference type="ARBA" id="ARBA00022989"/>
    </source>
</evidence>
<keyword evidence="5 6" id="KW-0472">Membrane</keyword>
<feature type="transmembrane region" description="Helical" evidence="6">
    <location>
        <begin position="6"/>
        <end position="23"/>
    </location>
</feature>
<dbReference type="PANTHER" id="PTHR31114:SF3">
    <property type="entry name" value="SERPENTINE RECEPTOR CLASS GAMMA-RELATED"/>
    <property type="match status" value="1"/>
</dbReference>
<dbReference type="HOGENOM" id="CLU_076972_1_0_1"/>
<evidence type="ECO:0000313" key="7">
    <source>
        <dbReference type="EMBL" id="EFO87950.1"/>
    </source>
</evidence>
<evidence type="ECO:0000256" key="6">
    <source>
        <dbReference type="RuleBase" id="RU280813"/>
    </source>
</evidence>
<dbReference type="InterPro" id="IPR052880">
    <property type="entry name" value="NRL-Serpentine_Class_Gamma"/>
</dbReference>
<dbReference type="GO" id="GO:0016020">
    <property type="term" value="C:membrane"/>
    <property type="evidence" value="ECO:0007669"/>
    <property type="project" value="UniProtKB-SubCell"/>
</dbReference>